<keyword evidence="2" id="KW-1185">Reference proteome</keyword>
<accession>A0A7I4BV69</accession>
<evidence type="ECO:0000313" key="2">
    <source>
        <dbReference type="Proteomes" id="UP000006727"/>
    </source>
</evidence>
<reference evidence="1 2" key="1">
    <citation type="journal article" date="2008" name="Science">
        <title>The Physcomitrella genome reveals evolutionary insights into the conquest of land by plants.</title>
        <authorList>
            <person name="Rensing S."/>
            <person name="Lang D."/>
            <person name="Zimmer A."/>
            <person name="Terry A."/>
            <person name="Salamov A."/>
            <person name="Shapiro H."/>
            <person name="Nishiyama T."/>
            <person name="Perroud P.-F."/>
            <person name="Lindquist E."/>
            <person name="Kamisugi Y."/>
            <person name="Tanahashi T."/>
            <person name="Sakakibara K."/>
            <person name="Fujita T."/>
            <person name="Oishi K."/>
            <person name="Shin-I T."/>
            <person name="Kuroki Y."/>
            <person name="Toyoda A."/>
            <person name="Suzuki Y."/>
            <person name="Hashimoto A."/>
            <person name="Yamaguchi K."/>
            <person name="Sugano A."/>
            <person name="Kohara Y."/>
            <person name="Fujiyama A."/>
            <person name="Anterola A."/>
            <person name="Aoki S."/>
            <person name="Ashton N."/>
            <person name="Barbazuk W.B."/>
            <person name="Barker E."/>
            <person name="Bennetzen J."/>
            <person name="Bezanilla M."/>
            <person name="Blankenship R."/>
            <person name="Cho S.H."/>
            <person name="Dutcher S."/>
            <person name="Estelle M."/>
            <person name="Fawcett J.A."/>
            <person name="Gundlach H."/>
            <person name="Hanada K."/>
            <person name="Heyl A."/>
            <person name="Hicks K.A."/>
            <person name="Hugh J."/>
            <person name="Lohr M."/>
            <person name="Mayer K."/>
            <person name="Melkozernov A."/>
            <person name="Murata T."/>
            <person name="Nelson D."/>
            <person name="Pils B."/>
            <person name="Prigge M."/>
            <person name="Reiss B."/>
            <person name="Renner T."/>
            <person name="Rombauts S."/>
            <person name="Rushton P."/>
            <person name="Sanderfoot A."/>
            <person name="Schween G."/>
            <person name="Shiu S.-H."/>
            <person name="Stueber K."/>
            <person name="Theodoulou F.L."/>
            <person name="Tu H."/>
            <person name="Van de Peer Y."/>
            <person name="Verrier P.J."/>
            <person name="Waters E."/>
            <person name="Wood A."/>
            <person name="Yang L."/>
            <person name="Cove D."/>
            <person name="Cuming A."/>
            <person name="Hasebe M."/>
            <person name="Lucas S."/>
            <person name="Mishler D.B."/>
            <person name="Reski R."/>
            <person name="Grigoriev I."/>
            <person name="Quatrano R.S."/>
            <person name="Boore J.L."/>
        </authorList>
    </citation>
    <scope>NUCLEOTIDE SEQUENCE [LARGE SCALE GENOMIC DNA]</scope>
    <source>
        <strain evidence="1 2">cv. Gransden 2004</strain>
    </source>
</reference>
<sequence>MQGVLEGARHDRFAKLALGSMNVIYFS</sequence>
<dbReference type="EnsemblPlants" id="Pp3c1_39030V3.2">
    <property type="protein sequence ID" value="Pp3c1_39030V3.2"/>
    <property type="gene ID" value="Pp3c1_39030"/>
</dbReference>
<organism evidence="1 2">
    <name type="scientific">Physcomitrium patens</name>
    <name type="common">Spreading-leaved earth moss</name>
    <name type="synonym">Physcomitrella patens</name>
    <dbReference type="NCBI Taxonomy" id="3218"/>
    <lineage>
        <taxon>Eukaryota</taxon>
        <taxon>Viridiplantae</taxon>
        <taxon>Streptophyta</taxon>
        <taxon>Embryophyta</taxon>
        <taxon>Bryophyta</taxon>
        <taxon>Bryophytina</taxon>
        <taxon>Bryopsida</taxon>
        <taxon>Funariidae</taxon>
        <taxon>Funariales</taxon>
        <taxon>Funariaceae</taxon>
        <taxon>Physcomitrium</taxon>
    </lineage>
</organism>
<protein>
    <submittedName>
        <fullName evidence="1">Uncharacterized protein</fullName>
    </submittedName>
</protein>
<reference evidence="1" key="3">
    <citation type="submission" date="2020-12" db="UniProtKB">
        <authorList>
            <consortium name="EnsemblPlants"/>
        </authorList>
    </citation>
    <scope>IDENTIFICATION</scope>
</reference>
<evidence type="ECO:0000313" key="1">
    <source>
        <dbReference type="EnsemblPlants" id="Pp3c1_39030V3.2"/>
    </source>
</evidence>
<dbReference type="Gramene" id="Pp3c1_39030V3.2">
    <property type="protein sequence ID" value="Pp3c1_39030V3.2"/>
    <property type="gene ID" value="Pp3c1_39030"/>
</dbReference>
<dbReference type="AlphaFoldDB" id="A0A7I4BV69"/>
<proteinExistence type="predicted"/>
<dbReference type="Proteomes" id="UP000006727">
    <property type="component" value="Chromosome 1"/>
</dbReference>
<name>A0A7I4BV69_PHYPA</name>
<dbReference type="EMBL" id="ABEU02000001">
    <property type="status" value="NOT_ANNOTATED_CDS"/>
    <property type="molecule type" value="Genomic_DNA"/>
</dbReference>
<reference evidence="1 2" key="2">
    <citation type="journal article" date="2018" name="Plant J.">
        <title>The Physcomitrella patens chromosome-scale assembly reveals moss genome structure and evolution.</title>
        <authorList>
            <person name="Lang D."/>
            <person name="Ullrich K.K."/>
            <person name="Murat F."/>
            <person name="Fuchs J."/>
            <person name="Jenkins J."/>
            <person name="Haas F.B."/>
            <person name="Piednoel M."/>
            <person name="Gundlach H."/>
            <person name="Van Bel M."/>
            <person name="Meyberg R."/>
            <person name="Vives C."/>
            <person name="Morata J."/>
            <person name="Symeonidi A."/>
            <person name="Hiss M."/>
            <person name="Muchero W."/>
            <person name="Kamisugi Y."/>
            <person name="Saleh O."/>
            <person name="Blanc G."/>
            <person name="Decker E.L."/>
            <person name="van Gessel N."/>
            <person name="Grimwood J."/>
            <person name="Hayes R.D."/>
            <person name="Graham S.W."/>
            <person name="Gunter L.E."/>
            <person name="McDaniel S.F."/>
            <person name="Hoernstein S.N.W."/>
            <person name="Larsson A."/>
            <person name="Li F.W."/>
            <person name="Perroud P.F."/>
            <person name="Phillips J."/>
            <person name="Ranjan P."/>
            <person name="Rokshar D.S."/>
            <person name="Rothfels C.J."/>
            <person name="Schneider L."/>
            <person name="Shu S."/>
            <person name="Stevenson D.W."/>
            <person name="Thummler F."/>
            <person name="Tillich M."/>
            <person name="Villarreal Aguilar J.C."/>
            <person name="Widiez T."/>
            <person name="Wong G.K."/>
            <person name="Wymore A."/>
            <person name="Zhang Y."/>
            <person name="Zimmer A.D."/>
            <person name="Quatrano R.S."/>
            <person name="Mayer K.F.X."/>
            <person name="Goodstein D."/>
            <person name="Casacuberta J.M."/>
            <person name="Vandepoele K."/>
            <person name="Reski R."/>
            <person name="Cuming A.C."/>
            <person name="Tuskan G.A."/>
            <person name="Maumus F."/>
            <person name="Salse J."/>
            <person name="Schmutz J."/>
            <person name="Rensing S.A."/>
        </authorList>
    </citation>
    <scope>NUCLEOTIDE SEQUENCE [LARGE SCALE GENOMIC DNA]</scope>
    <source>
        <strain evidence="1 2">cv. Gransden 2004</strain>
    </source>
</reference>